<protein>
    <recommendedName>
        <fullName evidence="4">Excinuclease ABC subunit B</fullName>
    </recommendedName>
</protein>
<keyword evidence="3" id="KW-1185">Reference proteome</keyword>
<dbReference type="RefSeq" id="WP_159979077.1">
    <property type="nucleotide sequence ID" value="NZ_BLIV01000006.1"/>
</dbReference>
<name>A0A640VUQ6_9RHOB</name>
<evidence type="ECO:0000313" key="3">
    <source>
        <dbReference type="Proteomes" id="UP000436522"/>
    </source>
</evidence>
<comment type="caution">
    <text evidence="2">The sequence shown here is derived from an EMBL/GenBank/DDBJ whole genome shotgun (WGS) entry which is preliminary data.</text>
</comment>
<evidence type="ECO:0000313" key="2">
    <source>
        <dbReference type="EMBL" id="GFE51402.1"/>
    </source>
</evidence>
<gene>
    <name evidence="2" type="ORF">So717_31550</name>
</gene>
<dbReference type="OrthoDB" id="7679320at2"/>
<dbReference type="EMBL" id="BLIV01000006">
    <property type="protein sequence ID" value="GFE51402.1"/>
    <property type="molecule type" value="Genomic_DNA"/>
</dbReference>
<organism evidence="2 3">
    <name type="scientific">Roseobacter cerasinus</name>
    <dbReference type="NCBI Taxonomy" id="2602289"/>
    <lineage>
        <taxon>Bacteria</taxon>
        <taxon>Pseudomonadati</taxon>
        <taxon>Pseudomonadota</taxon>
        <taxon>Alphaproteobacteria</taxon>
        <taxon>Rhodobacterales</taxon>
        <taxon>Roseobacteraceae</taxon>
        <taxon>Roseobacter</taxon>
    </lineage>
</organism>
<reference evidence="2 3" key="1">
    <citation type="submission" date="2019-12" db="EMBL/GenBank/DDBJ databases">
        <title>Roseobacter cerasinus sp. nov., isolated from seawater around aquaculture.</title>
        <authorList>
            <person name="Muramatsu S."/>
            <person name="Takabe Y."/>
            <person name="Mori K."/>
            <person name="Takaichi S."/>
            <person name="Hanada S."/>
        </authorList>
    </citation>
    <scope>NUCLEOTIDE SEQUENCE [LARGE SCALE GENOMIC DNA]</scope>
    <source>
        <strain evidence="2 3">AI77</strain>
    </source>
</reference>
<dbReference type="Proteomes" id="UP000436522">
    <property type="component" value="Unassembled WGS sequence"/>
</dbReference>
<feature type="chain" id="PRO_5024819440" description="Excinuclease ABC subunit B" evidence="1">
    <location>
        <begin position="18"/>
        <end position="142"/>
    </location>
</feature>
<evidence type="ECO:0000256" key="1">
    <source>
        <dbReference type="SAM" id="SignalP"/>
    </source>
</evidence>
<feature type="signal peptide" evidence="1">
    <location>
        <begin position="1"/>
        <end position="17"/>
    </location>
</feature>
<accession>A0A640VUQ6</accession>
<sequence length="142" mass="15174">MKLSLPALICAATTSHAWEFTPGLPCQLTHETAEVVVELTHDPKQPLYSITLTRPTPWAWAPVFSMEFQGGAPLGIATDRHELSGDGTALTVTDRGFGNVLRGLALNDTAVASLGDQHVEIPLEGAADPVEQFRRCEARAGA</sequence>
<keyword evidence="1" id="KW-0732">Signal</keyword>
<proteinExistence type="predicted"/>
<evidence type="ECO:0008006" key="4">
    <source>
        <dbReference type="Google" id="ProtNLM"/>
    </source>
</evidence>
<dbReference type="AlphaFoldDB" id="A0A640VUQ6"/>